<evidence type="ECO:0000313" key="1">
    <source>
        <dbReference type="EMBL" id="GIY02038.1"/>
    </source>
</evidence>
<proteinExistence type="predicted"/>
<dbReference type="AlphaFoldDB" id="A0AAV4PX90"/>
<reference evidence="1 2" key="1">
    <citation type="submission" date="2021-06" db="EMBL/GenBank/DDBJ databases">
        <title>Caerostris extrusa draft genome.</title>
        <authorList>
            <person name="Kono N."/>
            <person name="Arakawa K."/>
        </authorList>
    </citation>
    <scope>NUCLEOTIDE SEQUENCE [LARGE SCALE GENOMIC DNA]</scope>
</reference>
<organism evidence="1 2">
    <name type="scientific">Caerostris extrusa</name>
    <name type="common">Bark spider</name>
    <name type="synonym">Caerostris bankana</name>
    <dbReference type="NCBI Taxonomy" id="172846"/>
    <lineage>
        <taxon>Eukaryota</taxon>
        <taxon>Metazoa</taxon>
        <taxon>Ecdysozoa</taxon>
        <taxon>Arthropoda</taxon>
        <taxon>Chelicerata</taxon>
        <taxon>Arachnida</taxon>
        <taxon>Araneae</taxon>
        <taxon>Araneomorphae</taxon>
        <taxon>Entelegynae</taxon>
        <taxon>Araneoidea</taxon>
        <taxon>Araneidae</taxon>
        <taxon>Caerostris</taxon>
    </lineage>
</organism>
<dbReference type="EMBL" id="BPLR01005402">
    <property type="protein sequence ID" value="GIY02038.1"/>
    <property type="molecule type" value="Genomic_DNA"/>
</dbReference>
<keyword evidence="2" id="KW-1185">Reference proteome</keyword>
<evidence type="ECO:0000313" key="2">
    <source>
        <dbReference type="Proteomes" id="UP001054945"/>
    </source>
</evidence>
<protein>
    <submittedName>
        <fullName evidence="1">Uncharacterized protein</fullName>
    </submittedName>
</protein>
<comment type="caution">
    <text evidence="1">The sequence shown here is derived from an EMBL/GenBank/DDBJ whole genome shotgun (WGS) entry which is preliminary data.</text>
</comment>
<gene>
    <name evidence="1" type="ORF">CEXT_679921</name>
</gene>
<accession>A0AAV4PX90</accession>
<name>A0AAV4PX90_CAEEX</name>
<dbReference type="Proteomes" id="UP001054945">
    <property type="component" value="Unassembled WGS sequence"/>
</dbReference>
<sequence length="88" mass="11021">METAEDEWWRRMGVLRRWTTPFGNVHQDRVIRNLWRQRVRQYNRRGWPRLISRKPIQFITDEEHCGRIYYSDQDEGPCTEFTKHMLQR</sequence>